<gene>
    <name evidence="10" type="primary">rsgA</name>
    <name evidence="13" type="ORF">BXY57_0357</name>
</gene>
<dbReference type="Pfam" id="PF16745">
    <property type="entry name" value="RsgA_N"/>
    <property type="match status" value="1"/>
</dbReference>
<dbReference type="CDD" id="cd04466">
    <property type="entry name" value="S1_YloQ_GTPase"/>
    <property type="match status" value="1"/>
</dbReference>
<feature type="binding site" evidence="10">
    <location>
        <position position="277"/>
    </location>
    <ligand>
        <name>Zn(2+)</name>
        <dbReference type="ChEBI" id="CHEBI:29105"/>
    </ligand>
</feature>
<keyword evidence="5 10" id="KW-0547">Nucleotide-binding</keyword>
<feature type="domain" description="CP-type G" evidence="12">
    <location>
        <begin position="79"/>
        <end position="240"/>
    </location>
</feature>
<dbReference type="GO" id="GO:0005525">
    <property type="term" value="F:GTP binding"/>
    <property type="evidence" value="ECO:0007669"/>
    <property type="project" value="UniProtKB-UniRule"/>
</dbReference>
<dbReference type="GO" id="GO:0046872">
    <property type="term" value="F:metal ion binding"/>
    <property type="evidence" value="ECO:0007669"/>
    <property type="project" value="UniProtKB-KW"/>
</dbReference>
<feature type="binding site" evidence="10">
    <location>
        <begin position="128"/>
        <end position="131"/>
    </location>
    <ligand>
        <name>GTP</name>
        <dbReference type="ChEBI" id="CHEBI:37565"/>
    </ligand>
</feature>
<dbReference type="InterPro" id="IPR010914">
    <property type="entry name" value="RsgA_GTPase_dom"/>
</dbReference>
<dbReference type="Proteomes" id="UP000230000">
    <property type="component" value="Unassembled WGS sequence"/>
</dbReference>
<dbReference type="EC" id="3.6.1.-" evidence="10"/>
<evidence type="ECO:0000256" key="5">
    <source>
        <dbReference type="ARBA" id="ARBA00022741"/>
    </source>
</evidence>
<dbReference type="NCBIfam" id="TIGR00157">
    <property type="entry name" value="ribosome small subunit-dependent GTPase A"/>
    <property type="match status" value="1"/>
</dbReference>
<accession>A0A2M9CSI2</accession>
<dbReference type="Gene3D" id="2.40.50.140">
    <property type="entry name" value="Nucleic acid-binding proteins"/>
    <property type="match status" value="1"/>
</dbReference>
<evidence type="ECO:0000313" key="14">
    <source>
        <dbReference type="Proteomes" id="UP000230000"/>
    </source>
</evidence>
<comment type="subcellular location">
    <subcellularLocation>
        <location evidence="10">Cytoplasm</location>
    </subcellularLocation>
</comment>
<keyword evidence="6 10" id="KW-0378">Hydrolase</keyword>
<evidence type="ECO:0000256" key="1">
    <source>
        <dbReference type="ARBA" id="ARBA00022490"/>
    </source>
</evidence>
<dbReference type="AlphaFoldDB" id="A0A2M9CSI2"/>
<comment type="subunit">
    <text evidence="10">Monomer. Associates with 30S ribosomal subunit, binds 16S rRNA.</text>
</comment>
<organism evidence="13 14">
    <name type="scientific">Thermoflavifilum aggregans</name>
    <dbReference type="NCBI Taxonomy" id="454188"/>
    <lineage>
        <taxon>Bacteria</taxon>
        <taxon>Pseudomonadati</taxon>
        <taxon>Bacteroidota</taxon>
        <taxon>Chitinophagia</taxon>
        <taxon>Chitinophagales</taxon>
        <taxon>Chitinophagaceae</taxon>
        <taxon>Thermoflavifilum</taxon>
    </lineage>
</organism>
<evidence type="ECO:0000256" key="2">
    <source>
        <dbReference type="ARBA" id="ARBA00022517"/>
    </source>
</evidence>
<dbReference type="OrthoDB" id="9809485at2"/>
<dbReference type="SUPFAM" id="SSF50249">
    <property type="entry name" value="Nucleic acid-binding proteins"/>
    <property type="match status" value="1"/>
</dbReference>
<dbReference type="InterPro" id="IPR004881">
    <property type="entry name" value="Ribosome_biogen_GTPase_RsgA"/>
</dbReference>
<comment type="cofactor">
    <cofactor evidence="10">
        <name>Zn(2+)</name>
        <dbReference type="ChEBI" id="CHEBI:29105"/>
    </cofactor>
    <text evidence="10">Binds 1 zinc ion per subunit.</text>
</comment>
<feature type="binding site" evidence="10">
    <location>
        <begin position="182"/>
        <end position="190"/>
    </location>
    <ligand>
        <name>GTP</name>
        <dbReference type="ChEBI" id="CHEBI:37565"/>
    </ligand>
</feature>
<dbReference type="PANTHER" id="PTHR32120:SF11">
    <property type="entry name" value="SMALL RIBOSOMAL SUBUNIT BIOGENESIS GTPASE RSGA 1, MITOCHONDRIAL-RELATED"/>
    <property type="match status" value="1"/>
</dbReference>
<dbReference type="CDD" id="cd01854">
    <property type="entry name" value="YjeQ_EngC"/>
    <property type="match status" value="1"/>
</dbReference>
<keyword evidence="7 10" id="KW-0862">Zinc</keyword>
<evidence type="ECO:0000259" key="12">
    <source>
        <dbReference type="PROSITE" id="PS51721"/>
    </source>
</evidence>
<evidence type="ECO:0000256" key="9">
    <source>
        <dbReference type="ARBA" id="ARBA00023134"/>
    </source>
</evidence>
<proteinExistence type="inferred from homology"/>
<feature type="binding site" evidence="10">
    <location>
        <position position="269"/>
    </location>
    <ligand>
        <name>Zn(2+)</name>
        <dbReference type="ChEBI" id="CHEBI:29105"/>
    </ligand>
</feature>
<dbReference type="GO" id="GO:0042274">
    <property type="term" value="P:ribosomal small subunit biogenesis"/>
    <property type="evidence" value="ECO:0007669"/>
    <property type="project" value="UniProtKB-UniRule"/>
</dbReference>
<dbReference type="InterPro" id="IPR031944">
    <property type="entry name" value="RsgA_N"/>
</dbReference>
<dbReference type="PROSITE" id="PS50936">
    <property type="entry name" value="ENGC_GTPASE"/>
    <property type="match status" value="1"/>
</dbReference>
<dbReference type="InterPro" id="IPR027417">
    <property type="entry name" value="P-loop_NTPase"/>
</dbReference>
<evidence type="ECO:0000256" key="3">
    <source>
        <dbReference type="ARBA" id="ARBA00022723"/>
    </source>
</evidence>
<dbReference type="GO" id="GO:0003924">
    <property type="term" value="F:GTPase activity"/>
    <property type="evidence" value="ECO:0007669"/>
    <property type="project" value="UniProtKB-UniRule"/>
</dbReference>
<evidence type="ECO:0000256" key="7">
    <source>
        <dbReference type="ARBA" id="ARBA00022833"/>
    </source>
</evidence>
<keyword evidence="2 10" id="KW-0690">Ribosome biogenesis</keyword>
<comment type="function">
    <text evidence="10">One of several proteins that assist in the late maturation steps of the functional core of the 30S ribosomal subunit. Helps release RbfA from mature subunits. May play a role in the assembly of ribosomal proteins into the subunit. Circularly permuted GTPase that catalyzes slow GTP hydrolysis, GTPase activity is stimulated by the 30S ribosomal subunit.</text>
</comment>
<comment type="caution">
    <text evidence="13">The sequence shown here is derived from an EMBL/GenBank/DDBJ whole genome shotgun (WGS) entry which is preliminary data.</text>
</comment>
<comment type="similarity">
    <text evidence="10">Belongs to the TRAFAC class YlqF/YawG GTPase family. RsgA subfamily.</text>
</comment>
<protein>
    <recommendedName>
        <fullName evidence="10">Small ribosomal subunit biogenesis GTPase RsgA</fullName>
        <ecNumber evidence="10">3.6.1.-</ecNumber>
    </recommendedName>
</protein>
<keyword evidence="8 10" id="KW-0694">RNA-binding</keyword>
<evidence type="ECO:0000313" key="13">
    <source>
        <dbReference type="EMBL" id="PJJ74795.1"/>
    </source>
</evidence>
<dbReference type="InterPro" id="IPR030378">
    <property type="entry name" value="G_CP_dom"/>
</dbReference>
<keyword evidence="3 10" id="KW-0479">Metal-binding</keyword>
<dbReference type="EMBL" id="PGFG01000001">
    <property type="protein sequence ID" value="PJJ74795.1"/>
    <property type="molecule type" value="Genomic_DNA"/>
</dbReference>
<keyword evidence="1 10" id="KW-0963">Cytoplasm</keyword>
<evidence type="ECO:0000259" key="11">
    <source>
        <dbReference type="PROSITE" id="PS50936"/>
    </source>
</evidence>
<feature type="binding site" evidence="10">
    <location>
        <position position="271"/>
    </location>
    <ligand>
        <name>Zn(2+)</name>
        <dbReference type="ChEBI" id="CHEBI:29105"/>
    </ligand>
</feature>
<keyword evidence="4 10" id="KW-0699">rRNA-binding</keyword>
<dbReference type="PANTHER" id="PTHR32120">
    <property type="entry name" value="SMALL RIBOSOMAL SUBUNIT BIOGENESIS GTPASE RSGA"/>
    <property type="match status" value="1"/>
</dbReference>
<dbReference type="GO" id="GO:0019843">
    <property type="term" value="F:rRNA binding"/>
    <property type="evidence" value="ECO:0007669"/>
    <property type="project" value="UniProtKB-KW"/>
</dbReference>
<dbReference type="Pfam" id="PF03193">
    <property type="entry name" value="RsgA_GTPase"/>
    <property type="match status" value="1"/>
</dbReference>
<keyword evidence="9 10" id="KW-0342">GTP-binding</keyword>
<feature type="binding site" evidence="10">
    <location>
        <position position="264"/>
    </location>
    <ligand>
        <name>Zn(2+)</name>
        <dbReference type="ChEBI" id="CHEBI:29105"/>
    </ligand>
</feature>
<name>A0A2M9CSI2_9BACT</name>
<dbReference type="GO" id="GO:0005737">
    <property type="term" value="C:cytoplasm"/>
    <property type="evidence" value="ECO:0007669"/>
    <property type="project" value="UniProtKB-SubCell"/>
</dbReference>
<keyword evidence="14" id="KW-1185">Reference proteome</keyword>
<dbReference type="SUPFAM" id="SSF52540">
    <property type="entry name" value="P-loop containing nucleoside triphosphate hydrolases"/>
    <property type="match status" value="1"/>
</dbReference>
<dbReference type="Gene3D" id="3.40.50.300">
    <property type="entry name" value="P-loop containing nucleotide triphosphate hydrolases"/>
    <property type="match status" value="1"/>
</dbReference>
<dbReference type="InterPro" id="IPR012340">
    <property type="entry name" value="NA-bd_OB-fold"/>
</dbReference>
<dbReference type="RefSeq" id="WP_100313484.1">
    <property type="nucleotide sequence ID" value="NZ_PGFG01000001.1"/>
</dbReference>
<reference evidence="13 14" key="1">
    <citation type="submission" date="2017-11" db="EMBL/GenBank/DDBJ databases">
        <title>Genomic Encyclopedia of Archaeal and Bacterial Type Strains, Phase II (KMG-II): From Individual Species to Whole Genera.</title>
        <authorList>
            <person name="Goeker M."/>
        </authorList>
    </citation>
    <scope>NUCLEOTIDE SEQUENCE [LARGE SCALE GENOMIC DNA]</scope>
    <source>
        <strain evidence="13 14">DSM 27268</strain>
    </source>
</reference>
<evidence type="ECO:0000256" key="6">
    <source>
        <dbReference type="ARBA" id="ARBA00022801"/>
    </source>
</evidence>
<evidence type="ECO:0000256" key="10">
    <source>
        <dbReference type="HAMAP-Rule" id="MF_01820"/>
    </source>
</evidence>
<feature type="domain" description="EngC GTPase" evidence="11">
    <location>
        <begin position="88"/>
        <end position="238"/>
    </location>
</feature>
<dbReference type="HAMAP" id="MF_01820">
    <property type="entry name" value="GTPase_RsgA"/>
    <property type="match status" value="1"/>
</dbReference>
<evidence type="ECO:0000256" key="8">
    <source>
        <dbReference type="ARBA" id="ARBA00022884"/>
    </source>
</evidence>
<dbReference type="PROSITE" id="PS51721">
    <property type="entry name" value="G_CP"/>
    <property type="match status" value="1"/>
</dbReference>
<sequence length="311" mass="34894">MQATIYKSTGSWYQARTTTGEWISCRIKGKLKIDEEISSTNPVAVGDEVIISRDPQTGDALIEDILPRKNYIIRSSPHKRGQKHILAANLDQAWLIVTIMQPRTSTGFIDRFLVTTAAYHIPTSLIINKTDLLDEEAKDIAAEWMDVYESMGYPVELISVKQGEGIDRLKNSLQNQTTLLAGHSGVGKSSLINALIPGLSLRVQPISRWSEKGMHTTTFAEMFELPFGGRIIDTPGIREFGIVDMAPEELGHYFLDMQKYVTSCMFNNCLHVNEPGCAVKEAVEEGKIHPKRYENYLHILQTLQDGEAKNR</sequence>
<dbReference type="Gene3D" id="1.10.40.50">
    <property type="entry name" value="Probable gtpase engc, domain 3"/>
    <property type="match status" value="1"/>
</dbReference>
<evidence type="ECO:0000256" key="4">
    <source>
        <dbReference type="ARBA" id="ARBA00022730"/>
    </source>
</evidence>